<sequence>MPFDWISLQHKAHREFTTRVAAVTDWSAPTPNTDWNVADLVRHVTAEQQWVPHLLEGKTIDEAQTLIDPLGDDLAAEWAKYSSAATDAWAGASRDASVQLSYDTVTVDEYLREQVSDVTIHSWDLARAVGASEKLDDQLIEATWTIFEPQRDTLAASGLFASPLSIDEDAPLQLRLLALTGRDAR</sequence>
<dbReference type="RefSeq" id="WP_106210345.1">
    <property type="nucleotide sequence ID" value="NZ_PVTL01000002.1"/>
</dbReference>
<keyword evidence="3" id="KW-1185">Reference proteome</keyword>
<reference evidence="2 3" key="1">
    <citation type="submission" date="2018-03" db="EMBL/GenBank/DDBJ databases">
        <title>Genomic Encyclopedia of Type Strains, Phase III (KMG-III): the genomes of soil and plant-associated and newly described type strains.</title>
        <authorList>
            <person name="Whitman W."/>
        </authorList>
    </citation>
    <scope>NUCLEOTIDE SEQUENCE [LARGE SCALE GENOMIC DNA]</scope>
    <source>
        <strain evidence="2 3">CGMCC 1.12484</strain>
    </source>
</reference>
<dbReference type="InterPro" id="IPR017517">
    <property type="entry name" value="Maleyloyr_isom"/>
</dbReference>
<dbReference type="NCBIfam" id="TIGR03083">
    <property type="entry name" value="maleylpyruvate isomerase family mycothiol-dependent enzyme"/>
    <property type="match status" value="1"/>
</dbReference>
<dbReference type="NCBIfam" id="TIGR03086">
    <property type="entry name" value="TIGR03086 family metal-binding protein"/>
    <property type="match status" value="1"/>
</dbReference>
<evidence type="ECO:0000259" key="1">
    <source>
        <dbReference type="Pfam" id="PF11716"/>
    </source>
</evidence>
<name>A0A2T0VH28_9MICO</name>
<dbReference type="AlphaFoldDB" id="A0A2T0VH28"/>
<organism evidence="2 3">
    <name type="scientific">Glaciihabitans tibetensis</name>
    <dbReference type="NCBI Taxonomy" id="1266600"/>
    <lineage>
        <taxon>Bacteria</taxon>
        <taxon>Bacillati</taxon>
        <taxon>Actinomycetota</taxon>
        <taxon>Actinomycetes</taxon>
        <taxon>Micrococcales</taxon>
        <taxon>Microbacteriaceae</taxon>
        <taxon>Glaciihabitans</taxon>
    </lineage>
</organism>
<comment type="caution">
    <text evidence="2">The sequence shown here is derived from an EMBL/GenBank/DDBJ whole genome shotgun (WGS) entry which is preliminary data.</text>
</comment>
<accession>A0A2T0VH28</accession>
<dbReference type="Pfam" id="PF11716">
    <property type="entry name" value="MDMPI_N"/>
    <property type="match status" value="1"/>
</dbReference>
<dbReference type="SUPFAM" id="SSF109854">
    <property type="entry name" value="DinB/YfiT-like putative metalloenzymes"/>
    <property type="match status" value="1"/>
</dbReference>
<evidence type="ECO:0000313" key="2">
    <source>
        <dbReference type="EMBL" id="PRY69509.1"/>
    </source>
</evidence>
<dbReference type="EMBL" id="PVTL01000002">
    <property type="protein sequence ID" value="PRY69509.1"/>
    <property type="molecule type" value="Genomic_DNA"/>
</dbReference>
<dbReference type="InterPro" id="IPR024344">
    <property type="entry name" value="MDMPI_metal-binding"/>
</dbReference>
<dbReference type="InterPro" id="IPR017520">
    <property type="entry name" value="CHP03086"/>
</dbReference>
<evidence type="ECO:0000313" key="3">
    <source>
        <dbReference type="Proteomes" id="UP000237983"/>
    </source>
</evidence>
<protein>
    <submittedName>
        <fullName evidence="2">Uncharacterized protein (TIGR03086 family)</fullName>
    </submittedName>
</protein>
<dbReference type="InterPro" id="IPR034660">
    <property type="entry name" value="DinB/YfiT-like"/>
</dbReference>
<dbReference type="GO" id="GO:0046872">
    <property type="term" value="F:metal ion binding"/>
    <property type="evidence" value="ECO:0007669"/>
    <property type="project" value="InterPro"/>
</dbReference>
<dbReference type="Proteomes" id="UP000237983">
    <property type="component" value="Unassembled WGS sequence"/>
</dbReference>
<gene>
    <name evidence="2" type="ORF">B0I08_102184</name>
</gene>
<feature type="domain" description="Mycothiol-dependent maleylpyruvate isomerase metal-binding" evidence="1">
    <location>
        <begin position="11"/>
        <end position="126"/>
    </location>
</feature>
<dbReference type="OrthoDB" id="5185819at2"/>
<proteinExistence type="predicted"/>